<gene>
    <name evidence="5" type="ORF">OXH18_16485</name>
</gene>
<dbReference type="PRINTS" id="PR00110">
    <property type="entry name" value="ALPHAAMYLASE"/>
</dbReference>
<keyword evidence="6" id="KW-1185">Reference proteome</keyword>
<dbReference type="SMART" id="SM00642">
    <property type="entry name" value="Aamy"/>
    <property type="match status" value="1"/>
</dbReference>
<dbReference type="GO" id="GO:0043169">
    <property type="term" value="F:cation binding"/>
    <property type="evidence" value="ECO:0007669"/>
    <property type="project" value="InterPro"/>
</dbReference>
<feature type="domain" description="Glycosyl hydrolase family 13 catalytic" evidence="4">
    <location>
        <begin position="13"/>
        <end position="423"/>
    </location>
</feature>
<dbReference type="SUPFAM" id="SSF51011">
    <property type="entry name" value="Glycosyl hydrolase domain"/>
    <property type="match status" value="1"/>
</dbReference>
<evidence type="ECO:0000259" key="4">
    <source>
        <dbReference type="SMART" id="SM00642"/>
    </source>
</evidence>
<keyword evidence="3" id="KW-0326">Glycosidase</keyword>
<dbReference type="GO" id="GO:0005975">
    <property type="term" value="P:carbohydrate metabolic process"/>
    <property type="evidence" value="ECO:0007669"/>
    <property type="project" value="InterPro"/>
</dbReference>
<dbReference type="InterPro" id="IPR006047">
    <property type="entry name" value="GH13_cat_dom"/>
</dbReference>
<dbReference type="AlphaFoldDB" id="A0A9E8ZHS8"/>
<evidence type="ECO:0000313" key="6">
    <source>
        <dbReference type="Proteomes" id="UP001163152"/>
    </source>
</evidence>
<name>A0A9E8ZHS8_9CYAN</name>
<dbReference type="PANTHER" id="PTHR10357">
    <property type="entry name" value="ALPHA-AMYLASE FAMILY MEMBER"/>
    <property type="match status" value="1"/>
</dbReference>
<dbReference type="EMBL" id="CP113797">
    <property type="protein sequence ID" value="WAL58766.1"/>
    <property type="molecule type" value="Genomic_DNA"/>
</dbReference>
<dbReference type="RefSeq" id="WP_268608197.1">
    <property type="nucleotide sequence ID" value="NZ_CP113797.1"/>
</dbReference>
<evidence type="ECO:0000256" key="2">
    <source>
        <dbReference type="RuleBase" id="RU003615"/>
    </source>
</evidence>
<comment type="similarity">
    <text evidence="1 2">Belongs to the glycosyl hydrolase 13 family.</text>
</comment>
<dbReference type="Gene3D" id="3.20.20.80">
    <property type="entry name" value="Glycosidases"/>
    <property type="match status" value="1"/>
</dbReference>
<reference evidence="5" key="1">
    <citation type="submission" date="2022-12" db="EMBL/GenBank/DDBJ databases">
        <title>Polyphasic identification of a Novel Hot-Spring Cyanobacterium Ocullathermofonsia sinensis gen nov. sp. nov. and Genomic Insights on its Adaptations to the Thermal Habitat.</title>
        <authorList>
            <person name="Daroch M."/>
            <person name="Tang J."/>
            <person name="Jiang Y."/>
        </authorList>
    </citation>
    <scope>NUCLEOTIDE SEQUENCE</scope>
    <source>
        <strain evidence="5">PKUAC-SCTA174</strain>
    </source>
</reference>
<dbReference type="InterPro" id="IPR017853">
    <property type="entry name" value="GH"/>
</dbReference>
<evidence type="ECO:0000313" key="5">
    <source>
        <dbReference type="EMBL" id="WAL58766.1"/>
    </source>
</evidence>
<accession>A0A9E8ZHS8</accession>
<evidence type="ECO:0000256" key="3">
    <source>
        <dbReference type="RuleBase" id="RU361134"/>
    </source>
</evidence>
<organism evidence="5 6">
    <name type="scientific">Thermocoleostomius sinensis A174</name>
    <dbReference type="NCBI Taxonomy" id="2016057"/>
    <lineage>
        <taxon>Bacteria</taxon>
        <taxon>Bacillati</taxon>
        <taxon>Cyanobacteriota</taxon>
        <taxon>Cyanophyceae</taxon>
        <taxon>Oculatellales</taxon>
        <taxon>Oculatellaceae</taxon>
        <taxon>Thermocoleostomius</taxon>
    </lineage>
</organism>
<keyword evidence="3" id="KW-0119">Carbohydrate metabolism</keyword>
<dbReference type="InterPro" id="IPR054049">
    <property type="entry name" value="SupH-like_C"/>
</dbReference>
<dbReference type="PANTHER" id="PTHR10357:SF219">
    <property type="entry name" value="MALTOSE ALPHA-D-GLUCOSYLTRANSFERASE"/>
    <property type="match status" value="1"/>
</dbReference>
<dbReference type="Pfam" id="PF22157">
    <property type="entry name" value="SupH-like_C"/>
    <property type="match status" value="1"/>
</dbReference>
<dbReference type="Proteomes" id="UP001163152">
    <property type="component" value="Chromosome"/>
</dbReference>
<dbReference type="Gene3D" id="3.90.400.10">
    <property type="entry name" value="Oligo-1,6-glucosidase, Domain 2"/>
    <property type="match status" value="1"/>
</dbReference>
<dbReference type="Gene3D" id="2.60.40.1180">
    <property type="entry name" value="Golgi alpha-mannosidase II"/>
    <property type="match status" value="1"/>
</dbReference>
<dbReference type="EC" id="3.2.1.1" evidence="3"/>
<keyword evidence="3" id="KW-0378">Hydrolase</keyword>
<dbReference type="CDD" id="cd11334">
    <property type="entry name" value="AmyAc_TreS"/>
    <property type="match status" value="1"/>
</dbReference>
<dbReference type="SUPFAM" id="SSF51445">
    <property type="entry name" value="(Trans)glycosidases"/>
    <property type="match status" value="1"/>
</dbReference>
<proteinExistence type="inferred from homology"/>
<dbReference type="InterPro" id="IPR045857">
    <property type="entry name" value="O16G_dom_2"/>
</dbReference>
<dbReference type="KEGG" id="tsin:OXH18_16485"/>
<sequence length="547" mass="62982">MIDLWYKGAVIYCLDVEVYMDGNGDGVGDFVGLIDRLDYIAGLGINCIWLMPFYPTPNRDNGYDITDYYNVDPRLGTLGDFVEFTRQASHRGLRVIVDLVVNHTSTDHPWFQAACKDKNSKYRDYYVWAEEKPENAEEGVIFPGYQESTWTYNEEAGAYYFHRFYDHQADLNVANPEVREEIYKVMGFWLQLGVSGFRVDAVPFLIELEGIKDTAEAKDPLLFLKEIRNFLSWRRGDAIVLAEVNEPMDKIADYFGDGDRMQLLFSFLGNQTLTLALAREEATPLIEGLKAQPVPPDVGQWAYFVRNHDELTLDKLSDAEQNEILQRFGQDKEQVWIYDRGIRRRFPPLVDNDPRRIRLAYSLMLTLPGTPVLFYGEEIGMGDDLSIEERNAIRTPMQWSDQPNGGFSTADSDKLVRSVINEEPYGYQQLNVIAQRRDPGSLLNWMERAIRMRKECPEFGWGQWEIIETDNPAVFAHRCEWRKGTVIALHNLSSQSCVVSLQLKDEDANCLTDVLEDQPYEGVEQGCHDIELEGYGYRWFRVGGVHL</sequence>
<comment type="catalytic activity">
    <reaction evidence="3">
        <text>Endohydrolysis of (1-&gt;4)-alpha-D-glucosidic linkages in polysaccharides containing three or more (1-&gt;4)-alpha-linked D-glucose units.</text>
        <dbReference type="EC" id="3.2.1.1"/>
    </reaction>
</comment>
<dbReference type="Pfam" id="PF00128">
    <property type="entry name" value="Alpha-amylase"/>
    <property type="match status" value="1"/>
</dbReference>
<dbReference type="GO" id="GO:0004556">
    <property type="term" value="F:alpha-amylase activity"/>
    <property type="evidence" value="ECO:0007669"/>
    <property type="project" value="UniProtKB-UniRule"/>
</dbReference>
<dbReference type="InterPro" id="IPR006046">
    <property type="entry name" value="Alpha_amylase"/>
</dbReference>
<protein>
    <recommendedName>
        <fullName evidence="3">Alpha-amylase</fullName>
        <ecNumber evidence="3">3.2.1.1</ecNumber>
    </recommendedName>
</protein>
<evidence type="ECO:0000256" key="1">
    <source>
        <dbReference type="ARBA" id="ARBA00008061"/>
    </source>
</evidence>
<dbReference type="InterPro" id="IPR013780">
    <property type="entry name" value="Glyco_hydro_b"/>
</dbReference>